<protein>
    <submittedName>
        <fullName evidence="2">Uncharacterized protein</fullName>
    </submittedName>
</protein>
<feature type="transmembrane region" description="Helical" evidence="1">
    <location>
        <begin position="81"/>
        <end position="101"/>
    </location>
</feature>
<dbReference type="Proteomes" id="UP000007014">
    <property type="component" value="Chromosome 20"/>
</dbReference>
<dbReference type="KEGG" id="cme:CYME_CMT183C"/>
<reference evidence="2 3" key="1">
    <citation type="journal article" date="2004" name="Nature">
        <title>Genome sequence of the ultrasmall unicellular red alga Cyanidioschyzon merolae 10D.</title>
        <authorList>
            <person name="Matsuzaki M."/>
            <person name="Misumi O."/>
            <person name="Shin-i T."/>
            <person name="Maruyama S."/>
            <person name="Takahara M."/>
            <person name="Miyagishima S."/>
            <person name="Mori T."/>
            <person name="Nishida K."/>
            <person name="Yagisawa F."/>
            <person name="Nishida K."/>
            <person name="Yoshida Y."/>
            <person name="Nishimura Y."/>
            <person name="Nakao S."/>
            <person name="Kobayashi T."/>
            <person name="Momoyama Y."/>
            <person name="Higashiyama T."/>
            <person name="Minoda A."/>
            <person name="Sano M."/>
            <person name="Nomoto H."/>
            <person name="Oishi K."/>
            <person name="Hayashi H."/>
            <person name="Ohta F."/>
            <person name="Nishizaka S."/>
            <person name="Haga S."/>
            <person name="Miura S."/>
            <person name="Morishita T."/>
            <person name="Kabeya Y."/>
            <person name="Terasawa K."/>
            <person name="Suzuki Y."/>
            <person name="Ishii Y."/>
            <person name="Asakawa S."/>
            <person name="Takano H."/>
            <person name="Ohta N."/>
            <person name="Kuroiwa H."/>
            <person name="Tanaka K."/>
            <person name="Shimizu N."/>
            <person name="Sugano S."/>
            <person name="Sato N."/>
            <person name="Nozaki H."/>
            <person name="Ogasawara N."/>
            <person name="Kohara Y."/>
            <person name="Kuroiwa T."/>
        </authorList>
    </citation>
    <scope>NUCLEOTIDE SEQUENCE [LARGE SCALE GENOMIC DNA]</scope>
    <source>
        <strain evidence="2 3">10D</strain>
    </source>
</reference>
<sequence>MFVNGSLSVKVKKGAASASVARAAAHTRRTAGVATAKRTGATRSPVQMVLAPHVAQPLETVVAFANTQSTSLLTAANESDFGGYFIPAISLIILGAIILALSPPLRD</sequence>
<proteinExistence type="predicted"/>
<evidence type="ECO:0000313" key="3">
    <source>
        <dbReference type="Proteomes" id="UP000007014"/>
    </source>
</evidence>
<dbReference type="RefSeq" id="XP_005539212.1">
    <property type="nucleotide sequence ID" value="XM_005539155.1"/>
</dbReference>
<keyword evidence="1" id="KW-0812">Transmembrane</keyword>
<dbReference type="AlphaFoldDB" id="M1UXH5"/>
<gene>
    <name evidence="2" type="ORF">CYME_CMT183C</name>
</gene>
<reference evidence="2 3" key="2">
    <citation type="journal article" date="2007" name="BMC Biol.">
        <title>A 100%-complete sequence reveals unusually simple genomic features in the hot-spring red alga Cyanidioschyzon merolae.</title>
        <authorList>
            <person name="Nozaki H."/>
            <person name="Takano H."/>
            <person name="Misumi O."/>
            <person name="Terasawa K."/>
            <person name="Matsuzaki M."/>
            <person name="Maruyama S."/>
            <person name="Nishida K."/>
            <person name="Yagisawa F."/>
            <person name="Yoshida Y."/>
            <person name="Fujiwara T."/>
            <person name="Takio S."/>
            <person name="Tamura K."/>
            <person name="Chung S.J."/>
            <person name="Nakamura S."/>
            <person name="Kuroiwa H."/>
            <person name="Tanaka K."/>
            <person name="Sato N."/>
            <person name="Kuroiwa T."/>
        </authorList>
    </citation>
    <scope>NUCLEOTIDE SEQUENCE [LARGE SCALE GENOMIC DNA]</scope>
    <source>
        <strain evidence="2 3">10D</strain>
    </source>
</reference>
<accession>M1UXH5</accession>
<name>M1UXH5_CYAM1</name>
<evidence type="ECO:0000256" key="1">
    <source>
        <dbReference type="SAM" id="Phobius"/>
    </source>
</evidence>
<organism evidence="2 3">
    <name type="scientific">Cyanidioschyzon merolae (strain NIES-3377 / 10D)</name>
    <name type="common">Unicellular red alga</name>
    <dbReference type="NCBI Taxonomy" id="280699"/>
    <lineage>
        <taxon>Eukaryota</taxon>
        <taxon>Rhodophyta</taxon>
        <taxon>Bangiophyceae</taxon>
        <taxon>Cyanidiales</taxon>
        <taxon>Cyanidiaceae</taxon>
        <taxon>Cyanidioschyzon</taxon>
    </lineage>
</organism>
<dbReference type="EMBL" id="AP006502">
    <property type="protein sequence ID" value="BAM83176.1"/>
    <property type="molecule type" value="Genomic_DNA"/>
</dbReference>
<evidence type="ECO:0000313" key="2">
    <source>
        <dbReference type="EMBL" id="BAM83176.1"/>
    </source>
</evidence>
<keyword evidence="3" id="KW-1185">Reference proteome</keyword>
<keyword evidence="1" id="KW-1133">Transmembrane helix</keyword>
<dbReference type="GeneID" id="16997684"/>
<keyword evidence="1" id="KW-0472">Membrane</keyword>